<feature type="region of interest" description="Disordered" evidence="2">
    <location>
        <begin position="244"/>
        <end position="287"/>
    </location>
</feature>
<gene>
    <name evidence="5" type="primary">LOC117647418</name>
</gene>
<dbReference type="InterPro" id="IPR019384">
    <property type="entry name" value="FHIP"/>
</dbReference>
<accession>A0A6P8ZBE4</accession>
<dbReference type="PANTHER" id="PTHR21705">
    <property type="entry name" value="RAI16 PROTEIN-RELATED"/>
    <property type="match status" value="1"/>
</dbReference>
<feature type="compositionally biased region" description="Polar residues" evidence="2">
    <location>
        <begin position="199"/>
        <end position="225"/>
    </location>
</feature>
<feature type="region of interest" description="Disordered" evidence="2">
    <location>
        <begin position="186"/>
        <end position="230"/>
    </location>
</feature>
<reference evidence="5" key="1">
    <citation type="submission" date="2025-08" db="UniProtKB">
        <authorList>
            <consortium name="RefSeq"/>
        </authorList>
    </citation>
    <scope>IDENTIFICATION</scope>
    <source>
        <tissue evidence="5">Total insect</tissue>
    </source>
</reference>
<dbReference type="KEGG" id="tpal:117647418"/>
<feature type="domain" description="FHF complex subunit HOOK-interacting protein C-terminal" evidence="3">
    <location>
        <begin position="727"/>
        <end position="819"/>
    </location>
</feature>
<evidence type="ECO:0000256" key="1">
    <source>
        <dbReference type="ARBA" id="ARBA00024336"/>
    </source>
</evidence>
<dbReference type="InterPro" id="IPR045669">
    <property type="entry name" value="FHIP_C"/>
</dbReference>
<evidence type="ECO:0000259" key="3">
    <source>
        <dbReference type="Pfam" id="PF19314"/>
    </source>
</evidence>
<dbReference type="Pfam" id="PF19311">
    <property type="entry name" value="KELAA"/>
    <property type="match status" value="1"/>
</dbReference>
<dbReference type="InParanoid" id="A0A6P8ZBE4"/>
<dbReference type="InterPro" id="IPR045668">
    <property type="entry name" value="FHIP_KELAA_motif"/>
</dbReference>
<evidence type="ECO:0000313" key="5">
    <source>
        <dbReference type="RefSeq" id="XP_034245042.1"/>
    </source>
</evidence>
<dbReference type="PANTHER" id="PTHR21705:SF12">
    <property type="entry name" value="FHF COMPLEX SUBUNIT HOOK-INTERACTING PROTEIN C-TERMINAL DOMAIN-CONTAINING PROTEIN"/>
    <property type="match status" value="1"/>
</dbReference>
<feature type="compositionally biased region" description="Basic and acidic residues" evidence="2">
    <location>
        <begin position="254"/>
        <end position="275"/>
    </location>
</feature>
<protein>
    <submittedName>
        <fullName evidence="5">Protein FAM160B1-like</fullName>
    </submittedName>
</protein>
<dbReference type="OrthoDB" id="5350595at2759"/>
<organism evidence="5">
    <name type="scientific">Thrips palmi</name>
    <name type="common">Melon thrips</name>
    <dbReference type="NCBI Taxonomy" id="161013"/>
    <lineage>
        <taxon>Eukaryota</taxon>
        <taxon>Metazoa</taxon>
        <taxon>Ecdysozoa</taxon>
        <taxon>Arthropoda</taxon>
        <taxon>Hexapoda</taxon>
        <taxon>Insecta</taxon>
        <taxon>Pterygota</taxon>
        <taxon>Neoptera</taxon>
        <taxon>Paraneoptera</taxon>
        <taxon>Thysanoptera</taxon>
        <taxon>Terebrantia</taxon>
        <taxon>Thripoidea</taxon>
        <taxon>Thripidae</taxon>
        <taxon>Thrips</taxon>
    </lineage>
</organism>
<dbReference type="Pfam" id="PF19314">
    <property type="entry name" value="DUF5917"/>
    <property type="match status" value="1"/>
</dbReference>
<feature type="compositionally biased region" description="Basic and acidic residues" evidence="2">
    <location>
        <begin position="324"/>
        <end position="339"/>
    </location>
</feature>
<dbReference type="RefSeq" id="XP_034245042.1">
    <property type="nucleotide sequence ID" value="XM_034389151.1"/>
</dbReference>
<evidence type="ECO:0000256" key="2">
    <source>
        <dbReference type="SAM" id="MobiDB-lite"/>
    </source>
</evidence>
<sequence>MLNRLSSVLQSAADALAPPPPPLEDLKYHWKMVMRFYAQRTIQSKCPIEETNIPSHLEQLLRILIAEDALTKSINSEGPCSAAGPCLEFLLQHRLLELLVSLARADSPPGMRRYLLGYLRRLVGAISPHLLTLASIHLPLLRIVILCSQSKASPTEAEEIEFLLALCQIIHRHPYLSIIFNKETKPTKKSGSSSSVSSNNLTQVESNSVTGVTTQQESAIDSGQDLSDKDDKVDHSLAELNGKVASVSMTKSENVADKKQVDSGDSHSEIKKDSSVPEEGGSILDSSKSFNNKKLNDCLNLNDIRSVDQKLSEESGESASTKPLRTDKESSEKSEKEAGQVDDVFSRTTSGSCTPEPFLLEDCPEPELEGRLPLLDAVLGYINSADSVTKLHVCEALLMLVSVADEVFASSIVRTSNLGLAMAEKLISSFQEIPTDIDPDNLEDIPQNWGPKSSQLWLEQHVFPGSRLIASFVSWLNFCDQLAVESPMEVSESVVGAVRALFFEIELESELRTGDAARQQLISNVICLSLRHITSNVFLSELNIWLMGEVPEDTAQIDENSLKQLLLNNCLNPNSSLGLISMRLFELLLENCDEHVLDCLALTYLKGRKYYDASSLQDKSYMESWSDEEDARERDVVKNNQSQESGGVSSRTFAPNNIHKIIDSFLQLLPSSLRSATDYQESGYHQYIAEAQRQYASNVQTCAPFGWGTEGAIQDEENIPLNKSFNEGPFFNMIFTRLRGLANQPYEMNLQLTALVSRLAMLPHPNLHEYLLNPLLPMVPGTTTLYSTLQMVARDMQTAIASVPNSKKMLVRTRQELLGDVSYHREFPSETCCLFESVVVLEEFCKELAAIAYVKYHHSS</sequence>
<name>A0A6P8ZBE4_THRPL</name>
<proteinExistence type="inferred from homology"/>
<dbReference type="Proteomes" id="UP000515158">
    <property type="component" value="Unplaced"/>
</dbReference>
<keyword evidence="4" id="KW-1185">Reference proteome</keyword>
<evidence type="ECO:0000313" key="4">
    <source>
        <dbReference type="Proteomes" id="UP000515158"/>
    </source>
</evidence>
<comment type="similarity">
    <text evidence="1">Belongs to the FHIP family.</text>
</comment>
<dbReference type="Pfam" id="PF10257">
    <property type="entry name" value="RAI16-like"/>
    <property type="match status" value="2"/>
</dbReference>
<feature type="region of interest" description="Disordered" evidence="2">
    <location>
        <begin position="309"/>
        <end position="350"/>
    </location>
</feature>
<dbReference type="GeneID" id="117647418"/>
<dbReference type="AlphaFoldDB" id="A0A6P8ZBE4"/>